<dbReference type="GO" id="GO:0000151">
    <property type="term" value="C:ubiquitin ligase complex"/>
    <property type="evidence" value="ECO:0007669"/>
    <property type="project" value="TreeGrafter"/>
</dbReference>
<dbReference type="PANTHER" id="PTHR46231:SF1">
    <property type="entry name" value="ANKYRIN REPEAT AND BTB_POZ DOMAIN-CONTAINING PROTEIN 1"/>
    <property type="match status" value="1"/>
</dbReference>
<dbReference type="InterPro" id="IPR011042">
    <property type="entry name" value="6-blade_b-propeller_TolB-like"/>
</dbReference>
<sequence>MQLFHCKIYAENVSYGAVTRVLPGARPGEAASVQTLVACGPTLWPLRGADALGGLELGPPLQLYAEAAARDCEPAAARRPYIPSCPFVDPVWNSSCSAVYMLEGNAVVRLSSDGTVTVVAGDVDGEGDTDGPGRAARFAKPEFLTSDGAGSLYVADGGRIRLMQLPGAEPGAGADRAGAPPGGRAEGAAVVDGETLVSTLPHRAPSKIWGLAFDGGSSSPAILPIGCLALVRYGDHSLHVLVLGLKLPARHAAAAGQPPAAPAPLPRTLPADLGALLDRQPDGTADVTIVVGGRTFHAHRVLLSARSDYFKQRLGGGFVDSSAQQLSLPDADPDAFELWLRFIYTGAADIPTAKAAGVAELADRLLLPELREQATAVVEASVSAGTVAGLLLWADARGLAELLSRLKA</sequence>
<dbReference type="InterPro" id="IPR000210">
    <property type="entry name" value="BTB/POZ_dom"/>
</dbReference>
<dbReference type="InterPro" id="IPR044515">
    <property type="entry name" value="ABTB1"/>
</dbReference>
<dbReference type="AlphaFoldDB" id="A0A2J8ADY3"/>
<evidence type="ECO:0000313" key="6">
    <source>
        <dbReference type="EMBL" id="PNH10719.1"/>
    </source>
</evidence>
<comment type="pathway">
    <text evidence="1">Protein modification; protein ubiquitination.</text>
</comment>
<accession>A0A2J8ADY3</accession>
<dbReference type="PANTHER" id="PTHR46231">
    <property type="entry name" value="ANKYRIN REPEAT AND BTB/POZ DOMAIN-CONTAINING PROTEIN 1"/>
    <property type="match status" value="1"/>
</dbReference>
<comment type="caution">
    <text evidence="6">The sequence shown here is derived from an EMBL/GenBank/DDBJ whole genome shotgun (WGS) entry which is preliminary data.</text>
</comment>
<organism evidence="6 7">
    <name type="scientific">Tetrabaena socialis</name>
    <dbReference type="NCBI Taxonomy" id="47790"/>
    <lineage>
        <taxon>Eukaryota</taxon>
        <taxon>Viridiplantae</taxon>
        <taxon>Chlorophyta</taxon>
        <taxon>core chlorophytes</taxon>
        <taxon>Chlorophyceae</taxon>
        <taxon>CS clade</taxon>
        <taxon>Chlamydomonadales</taxon>
        <taxon>Tetrabaenaceae</taxon>
        <taxon>Tetrabaena</taxon>
    </lineage>
</organism>
<evidence type="ECO:0000259" key="5">
    <source>
        <dbReference type="PROSITE" id="PS50097"/>
    </source>
</evidence>
<feature type="compositionally biased region" description="Low complexity" evidence="4">
    <location>
        <begin position="167"/>
        <end position="179"/>
    </location>
</feature>
<dbReference type="PROSITE" id="PS50097">
    <property type="entry name" value="BTB"/>
    <property type="match status" value="1"/>
</dbReference>
<feature type="region of interest" description="Disordered" evidence="4">
    <location>
        <begin position="167"/>
        <end position="186"/>
    </location>
</feature>
<proteinExistence type="predicted"/>
<reference evidence="6 7" key="1">
    <citation type="journal article" date="2017" name="Mol. Biol. Evol.">
        <title>The 4-celled Tetrabaena socialis nuclear genome reveals the essential components for genetic control of cell number at the origin of multicellularity in the volvocine lineage.</title>
        <authorList>
            <person name="Featherston J."/>
            <person name="Arakaki Y."/>
            <person name="Hanschen E.R."/>
            <person name="Ferris P.J."/>
            <person name="Michod R.E."/>
            <person name="Olson B.J.S.C."/>
            <person name="Nozaki H."/>
            <person name="Durand P.M."/>
        </authorList>
    </citation>
    <scope>NUCLEOTIDE SEQUENCE [LARGE SCALE GENOMIC DNA]</scope>
    <source>
        <strain evidence="6 7">NIES-571</strain>
    </source>
</reference>
<dbReference type="SUPFAM" id="SSF54695">
    <property type="entry name" value="POZ domain"/>
    <property type="match status" value="1"/>
</dbReference>
<dbReference type="Gene3D" id="3.30.710.10">
    <property type="entry name" value="Potassium Channel Kv1.1, Chain A"/>
    <property type="match status" value="1"/>
</dbReference>
<name>A0A2J8ADY3_9CHLO</name>
<dbReference type="EMBL" id="PGGS01000048">
    <property type="protein sequence ID" value="PNH10719.1"/>
    <property type="molecule type" value="Genomic_DNA"/>
</dbReference>
<feature type="domain" description="BTB" evidence="5">
    <location>
        <begin position="285"/>
        <end position="352"/>
    </location>
</feature>
<evidence type="ECO:0000256" key="1">
    <source>
        <dbReference type="ARBA" id="ARBA00004906"/>
    </source>
</evidence>
<dbReference type="Pfam" id="PF00651">
    <property type="entry name" value="BTB"/>
    <property type="match status" value="1"/>
</dbReference>
<keyword evidence="2" id="KW-0677">Repeat</keyword>
<evidence type="ECO:0000313" key="7">
    <source>
        <dbReference type="Proteomes" id="UP000236333"/>
    </source>
</evidence>
<dbReference type="Proteomes" id="UP000236333">
    <property type="component" value="Unassembled WGS sequence"/>
</dbReference>
<dbReference type="GO" id="GO:0005737">
    <property type="term" value="C:cytoplasm"/>
    <property type="evidence" value="ECO:0007669"/>
    <property type="project" value="TreeGrafter"/>
</dbReference>
<dbReference type="OrthoDB" id="537338at2759"/>
<evidence type="ECO:0000256" key="4">
    <source>
        <dbReference type="SAM" id="MobiDB-lite"/>
    </source>
</evidence>
<dbReference type="SMART" id="SM00225">
    <property type="entry name" value="BTB"/>
    <property type="match status" value="1"/>
</dbReference>
<dbReference type="CDD" id="cd18186">
    <property type="entry name" value="BTB_POZ_ZBTB_KLHL-like"/>
    <property type="match status" value="1"/>
</dbReference>
<dbReference type="Gene3D" id="2.120.10.30">
    <property type="entry name" value="TolB, C-terminal domain"/>
    <property type="match status" value="1"/>
</dbReference>
<gene>
    <name evidence="6" type="ORF">TSOC_002526</name>
</gene>
<evidence type="ECO:0000256" key="2">
    <source>
        <dbReference type="ARBA" id="ARBA00022737"/>
    </source>
</evidence>
<keyword evidence="7" id="KW-1185">Reference proteome</keyword>
<protein>
    <submittedName>
        <fullName evidence="6">ARM REPEAT PROTEIN INTERACTING WITH ABF2</fullName>
    </submittedName>
</protein>
<evidence type="ECO:0000256" key="3">
    <source>
        <dbReference type="ARBA" id="ARBA00023043"/>
    </source>
</evidence>
<keyword evidence="3" id="KW-0040">ANK repeat</keyword>
<dbReference type="InterPro" id="IPR011333">
    <property type="entry name" value="SKP1/BTB/POZ_sf"/>
</dbReference>